<comment type="caution">
    <text evidence="1">The sequence shown here is derived from an EMBL/GenBank/DDBJ whole genome shotgun (WGS) entry which is preliminary data.</text>
</comment>
<organism evidence="1 2">
    <name type="scientific">Naganishia adeliensis</name>
    <dbReference type="NCBI Taxonomy" id="92952"/>
    <lineage>
        <taxon>Eukaryota</taxon>
        <taxon>Fungi</taxon>
        <taxon>Dikarya</taxon>
        <taxon>Basidiomycota</taxon>
        <taxon>Agaricomycotina</taxon>
        <taxon>Tremellomycetes</taxon>
        <taxon>Filobasidiales</taxon>
        <taxon>Filobasidiaceae</taxon>
        <taxon>Naganishia</taxon>
    </lineage>
</organism>
<gene>
    <name evidence="1" type="ORF">QFC20_005825</name>
</gene>
<dbReference type="EMBL" id="JASBWS010000088">
    <property type="protein sequence ID" value="KAJ9098910.1"/>
    <property type="molecule type" value="Genomic_DNA"/>
</dbReference>
<keyword evidence="2" id="KW-1185">Reference proteome</keyword>
<evidence type="ECO:0000313" key="2">
    <source>
        <dbReference type="Proteomes" id="UP001230649"/>
    </source>
</evidence>
<name>A0ACC2VJ31_9TREE</name>
<sequence>MKQNVPAAEEPDSGHSAESDFEVIPRPAGTIRARLLALAKQPTPIQANPNRRFNPDVLWTIADFLVEAQEYKTVLNLAVTSRYLHNGLKAYLQHMRKRAVLRLEDLKLKRTQNWQQVKYIECHRSSPHPINRTLPNHTQTEHKELIKRKLKPIVLLFKSEPHESAFALCAELFPSVKVIRFLPDPNSQDLDCVHACTSTQIGESYLDLVNRKVPHVRRPRNYYDPPVPAPKIKVVEYLKKGFEYQDLNSLHARQIQSSIRVKGTDLDFYVEDWKRYNDGSGYMPYLLGWLYMNEHIKLLNRPDLHEIAINVYLKPSMAHHPGNTSSFIASTGRWTSSLETIFDHVETIAKTRLSQTAPNATLDFRMYMIHGNSVNTKPRVVIRPDYSSHERQEGYTGNGSADAAGSDDHDDDHENVNVRKEESPVFALTFIQTGAKVRTTYCALDKDVLGCHWNGGCSRCRPAED</sequence>
<protein>
    <submittedName>
        <fullName evidence="1">Uncharacterized protein</fullName>
    </submittedName>
</protein>
<proteinExistence type="predicted"/>
<dbReference type="Proteomes" id="UP001230649">
    <property type="component" value="Unassembled WGS sequence"/>
</dbReference>
<accession>A0ACC2VJ31</accession>
<reference evidence="1" key="1">
    <citation type="submission" date="2023-04" db="EMBL/GenBank/DDBJ databases">
        <title>Draft Genome sequencing of Naganishia species isolated from polar environments using Oxford Nanopore Technology.</title>
        <authorList>
            <person name="Leo P."/>
            <person name="Venkateswaran K."/>
        </authorList>
    </citation>
    <scope>NUCLEOTIDE SEQUENCE</scope>
    <source>
        <strain evidence="1">MNA-CCFEE 5262</strain>
    </source>
</reference>
<evidence type="ECO:0000313" key="1">
    <source>
        <dbReference type="EMBL" id="KAJ9098910.1"/>
    </source>
</evidence>